<feature type="transmembrane region" description="Helical" evidence="2">
    <location>
        <begin position="207"/>
        <end position="226"/>
    </location>
</feature>
<evidence type="ECO:0000313" key="4">
    <source>
        <dbReference type="Proteomes" id="UP000813462"/>
    </source>
</evidence>
<protein>
    <submittedName>
        <fullName evidence="3">Uncharacterized protein</fullName>
    </submittedName>
</protein>
<dbReference type="GO" id="GO:0016020">
    <property type="term" value="C:membrane"/>
    <property type="evidence" value="ECO:0007669"/>
    <property type="project" value="InterPro"/>
</dbReference>
<reference evidence="3" key="1">
    <citation type="journal article" date="2021" name="Front. Plant Sci.">
        <title>Chromosome-Scale Genome Assembly for Chinese Sour Jujube and Insights Into Its Genome Evolution and Domestication Signature.</title>
        <authorList>
            <person name="Shen L.-Y."/>
            <person name="Luo H."/>
            <person name="Wang X.-L."/>
            <person name="Wang X.-M."/>
            <person name="Qiu X.-J."/>
            <person name="Liu H."/>
            <person name="Zhou S.-S."/>
            <person name="Jia K.-H."/>
            <person name="Nie S."/>
            <person name="Bao Y.-T."/>
            <person name="Zhang R.-G."/>
            <person name="Yun Q.-Z."/>
            <person name="Chai Y.-H."/>
            <person name="Lu J.-Y."/>
            <person name="Li Y."/>
            <person name="Zhao S.-W."/>
            <person name="Mao J.-F."/>
            <person name="Jia S.-G."/>
            <person name="Mao Y.-M."/>
        </authorList>
    </citation>
    <scope>NUCLEOTIDE SEQUENCE</scope>
    <source>
        <strain evidence="3">AT0</strain>
        <tissue evidence="3">Leaf</tissue>
    </source>
</reference>
<keyword evidence="2" id="KW-0812">Transmembrane</keyword>
<evidence type="ECO:0000256" key="1">
    <source>
        <dbReference type="ARBA" id="ARBA00010199"/>
    </source>
</evidence>
<accession>A0A978UCS7</accession>
<keyword evidence="2" id="KW-1133">Transmembrane helix</keyword>
<dbReference type="AlphaFoldDB" id="A0A978UCS7"/>
<proteinExistence type="inferred from homology"/>
<dbReference type="GO" id="GO:0015297">
    <property type="term" value="F:antiporter activity"/>
    <property type="evidence" value="ECO:0007669"/>
    <property type="project" value="InterPro"/>
</dbReference>
<evidence type="ECO:0000256" key="2">
    <source>
        <dbReference type="SAM" id="Phobius"/>
    </source>
</evidence>
<sequence length="393" mass="43481">MKISTKRRNDSWKFNTNDHMHILNAHDEDILKMVRQVSGDGEDQGSQGRWWERVLDLEEAKKQLVFSLPMILTNAFYYLITLICVMFAGHLGELQLAGATLSNSWATVTGFCFMIGLSGALETLCGQDLVQSYTEYPQISKTAALYAELLIPGLFAFGFLHNILRFFQTQSVVMPLVVFSVIPLLFDVGLTYSLVHWTSLGFKGAPLAASVSLWLSILVLAAYVAFAKEFKHTWTGFSLESFHYILTNLRLALPSADMFSIFNSLEMAKRIHDGECSAYQQLNTRTYDISTSSEYWAFEILVFLAGLMPNSKETTSLIAMCVTTETIAYMLTCGLSAVASTRASNELGAGNLKQAKKAMVVTLKLSMLVALAVGLALVLVMIYGLVSSVTVLQ</sequence>
<dbReference type="InterPro" id="IPR002528">
    <property type="entry name" value="MATE_fam"/>
</dbReference>
<dbReference type="Pfam" id="PF01554">
    <property type="entry name" value="MatE"/>
    <property type="match status" value="2"/>
</dbReference>
<comment type="similarity">
    <text evidence="1">Belongs to the multi antimicrobial extrusion (MATE) (TC 2.A.66.1) family.</text>
</comment>
<feature type="transmembrane region" description="Helical" evidence="2">
    <location>
        <begin position="176"/>
        <end position="195"/>
    </location>
</feature>
<organism evidence="3 4">
    <name type="scientific">Ziziphus jujuba var. spinosa</name>
    <dbReference type="NCBI Taxonomy" id="714518"/>
    <lineage>
        <taxon>Eukaryota</taxon>
        <taxon>Viridiplantae</taxon>
        <taxon>Streptophyta</taxon>
        <taxon>Embryophyta</taxon>
        <taxon>Tracheophyta</taxon>
        <taxon>Spermatophyta</taxon>
        <taxon>Magnoliopsida</taxon>
        <taxon>eudicotyledons</taxon>
        <taxon>Gunneridae</taxon>
        <taxon>Pentapetalae</taxon>
        <taxon>rosids</taxon>
        <taxon>fabids</taxon>
        <taxon>Rosales</taxon>
        <taxon>Rhamnaceae</taxon>
        <taxon>Paliureae</taxon>
        <taxon>Ziziphus</taxon>
    </lineage>
</organism>
<dbReference type="Proteomes" id="UP000813462">
    <property type="component" value="Unassembled WGS sequence"/>
</dbReference>
<dbReference type="PANTHER" id="PTHR11206">
    <property type="entry name" value="MULTIDRUG RESISTANCE PROTEIN"/>
    <property type="match status" value="1"/>
</dbReference>
<dbReference type="GO" id="GO:0042910">
    <property type="term" value="F:xenobiotic transmembrane transporter activity"/>
    <property type="evidence" value="ECO:0007669"/>
    <property type="project" value="InterPro"/>
</dbReference>
<dbReference type="EMBL" id="JAEACU010000012">
    <property type="protein sequence ID" value="KAH7512570.1"/>
    <property type="molecule type" value="Genomic_DNA"/>
</dbReference>
<name>A0A978UCS7_ZIZJJ</name>
<gene>
    <name evidence="3" type="ORF">FEM48_Zijuj12G0104600</name>
</gene>
<keyword evidence="2" id="KW-0472">Membrane</keyword>
<evidence type="ECO:0000313" key="3">
    <source>
        <dbReference type="EMBL" id="KAH7512570.1"/>
    </source>
</evidence>
<feature type="transmembrane region" description="Helical" evidence="2">
    <location>
        <begin position="361"/>
        <end position="386"/>
    </location>
</feature>
<feature type="transmembrane region" description="Helical" evidence="2">
    <location>
        <begin position="145"/>
        <end position="164"/>
    </location>
</feature>
<feature type="transmembrane region" description="Helical" evidence="2">
    <location>
        <begin position="71"/>
        <end position="92"/>
    </location>
</feature>
<comment type="caution">
    <text evidence="3">The sequence shown here is derived from an EMBL/GenBank/DDBJ whole genome shotgun (WGS) entry which is preliminary data.</text>
</comment>